<feature type="compositionally biased region" description="Polar residues" evidence="11">
    <location>
        <begin position="90"/>
        <end position="100"/>
    </location>
</feature>
<protein>
    <recommendedName>
        <fullName evidence="4">ribonuclease Z</fullName>
        <ecNumber evidence="4">3.1.26.11</ecNumber>
    </recommendedName>
</protein>
<feature type="region of interest" description="Disordered" evidence="11">
    <location>
        <begin position="90"/>
        <end position="137"/>
    </location>
</feature>
<dbReference type="Pfam" id="PF12706">
    <property type="entry name" value="Lactamase_B_2"/>
    <property type="match status" value="1"/>
</dbReference>
<dbReference type="EC" id="3.1.26.11" evidence="4"/>
<evidence type="ECO:0000256" key="8">
    <source>
        <dbReference type="ARBA" id="ARBA00022759"/>
    </source>
</evidence>
<evidence type="ECO:0000256" key="2">
    <source>
        <dbReference type="ARBA" id="ARBA00001947"/>
    </source>
</evidence>
<evidence type="ECO:0000256" key="6">
    <source>
        <dbReference type="ARBA" id="ARBA00022722"/>
    </source>
</evidence>
<comment type="cofactor">
    <cofactor evidence="2">
        <name>Zn(2+)</name>
        <dbReference type="ChEBI" id="CHEBI:29105"/>
    </cofactor>
</comment>
<dbReference type="EMBL" id="JASNQZ010000001">
    <property type="protein sequence ID" value="KAL0960609.1"/>
    <property type="molecule type" value="Genomic_DNA"/>
</dbReference>
<feature type="region of interest" description="Disordered" evidence="11">
    <location>
        <begin position="157"/>
        <end position="189"/>
    </location>
</feature>
<feature type="region of interest" description="Disordered" evidence="11">
    <location>
        <begin position="843"/>
        <end position="863"/>
    </location>
</feature>
<comment type="catalytic activity">
    <reaction evidence="1">
        <text>Endonucleolytic cleavage of RNA, removing extra 3' nucleotides from tRNA precursor, generating 3' termini of tRNAs. A 3'-hydroxy group is left at the tRNA terminus and a 5'-phosphoryl group is left at the trailer molecule.</text>
        <dbReference type="EC" id="3.1.26.11"/>
    </reaction>
</comment>
<dbReference type="Proteomes" id="UP001556367">
    <property type="component" value="Unassembled WGS sequence"/>
</dbReference>
<accession>A0ABR3JYC5</accession>
<dbReference type="PANTHER" id="PTHR12553:SF49">
    <property type="entry name" value="ZINC PHOSPHODIESTERASE ELAC PROTEIN 2"/>
    <property type="match status" value="1"/>
</dbReference>
<keyword evidence="8" id="KW-0255">Endonuclease</keyword>
<comment type="similarity">
    <text evidence="3">Belongs to the RNase Z family.</text>
</comment>
<proteinExistence type="inferred from homology"/>
<keyword evidence="5" id="KW-0819">tRNA processing</keyword>
<sequence>MFFTSVGTQRASGLAGLLMTLADATIPKLELVGPPGLTHFVAAMRSYTYRDTMPLTINECPSKLSNAPTPVYKDNNITVYSLPIHASSSPDLSIGQSAQLTKRKRELSPDAPSKRTAGNDRAPGAMPEAHEIPPSLLGERSAEEYRDLLISTMFPGSKAAASQNQPANKQNKKTLKPDGSLPSSSTDSANVDIYKRARLPSGFHRQLPRWNPPYEAPNESNVAGSAHSKPAFAYVLVGPRVRGKFDVKRAEALGVPFGRLRGLLTKGQAVTFPVKVGDETIERTVRPEECVGESESPGVILIVDAPTKAHIPSLNSAFEDSGFFAKFRSRRPEDLKEYLVRTVFHLCGDDVLDDPAYQTFMSGFDSSTHHVVASRQHCPDPVTFTSVAFNQLRLNQLDAAMFPLPKFNLTPPREFPVIPGIEADRIMPMTANILVKMRPFSPPSPEVFDNDDKRDLFHSAVVSSTPHSLPPLTKTRFTEAQAAIQAHSTQALGREQNGKDVKLIPLGTGSALPSKYRNVSSTLIQIPNWGNILLDAGEGTWGQLSRQFGTDDQDPNNVWAFLRDLRCIYISHVHGDHHMGVAKILAQRKKLDPPPEKPLYLVAIRAAHLYLREISDIEDLGICDLASQSEDGSPSPPGRVVTVMSEALHWKRPDTYPSAGMWQLGGNEPWTDINRSKRAAQRMCDDLGLRSFQTVDVFHRTRCYGAVIKHQDGWSIVFSGDTQPTDTLVWAGKGATLLIHEATMADDQVEMARRKAHSTFGQAIDIGKRMNAQNILLTHFSARYPKMPPNILGPKDSNDTQNASFDKPIIALAFDHANITIGDMWKLNHYTAAMEQCFRDSMEEGDEEGDPTTALGGVEVDIS</sequence>
<organism evidence="13 14">
    <name type="scientific">Hohenbuehelia grisea</name>
    <dbReference type="NCBI Taxonomy" id="104357"/>
    <lineage>
        <taxon>Eukaryota</taxon>
        <taxon>Fungi</taxon>
        <taxon>Dikarya</taxon>
        <taxon>Basidiomycota</taxon>
        <taxon>Agaricomycotina</taxon>
        <taxon>Agaricomycetes</taxon>
        <taxon>Agaricomycetidae</taxon>
        <taxon>Agaricales</taxon>
        <taxon>Pleurotineae</taxon>
        <taxon>Pleurotaceae</taxon>
        <taxon>Hohenbuehelia</taxon>
    </lineage>
</organism>
<evidence type="ECO:0000256" key="7">
    <source>
        <dbReference type="ARBA" id="ARBA00022723"/>
    </source>
</evidence>
<evidence type="ECO:0000256" key="3">
    <source>
        <dbReference type="ARBA" id="ARBA00007823"/>
    </source>
</evidence>
<dbReference type="Pfam" id="PF23023">
    <property type="entry name" value="Anti-Pycsar_Apyc1"/>
    <property type="match status" value="1"/>
</dbReference>
<dbReference type="Gene3D" id="3.60.15.10">
    <property type="entry name" value="Ribonuclease Z/Hydroxyacylglutathione hydrolase-like"/>
    <property type="match status" value="2"/>
</dbReference>
<evidence type="ECO:0000256" key="10">
    <source>
        <dbReference type="ARBA" id="ARBA00022833"/>
    </source>
</evidence>
<evidence type="ECO:0000256" key="1">
    <source>
        <dbReference type="ARBA" id="ARBA00000402"/>
    </source>
</evidence>
<evidence type="ECO:0000256" key="5">
    <source>
        <dbReference type="ARBA" id="ARBA00022694"/>
    </source>
</evidence>
<keyword evidence="10" id="KW-0862">Zinc</keyword>
<comment type="caution">
    <text evidence="13">The sequence shown here is derived from an EMBL/GenBank/DDBJ whole genome shotgun (WGS) entry which is preliminary data.</text>
</comment>
<keyword evidence="9" id="KW-0378">Hydrolase</keyword>
<keyword evidence="7" id="KW-0479">Metal-binding</keyword>
<dbReference type="InterPro" id="IPR001279">
    <property type="entry name" value="Metallo-B-lactamas"/>
</dbReference>
<reference evidence="14" key="1">
    <citation type="submission" date="2024-06" db="EMBL/GenBank/DDBJ databases">
        <title>Multi-omics analyses provide insights into the biosynthesis of the anticancer antibiotic pleurotin in Hohenbuehelia grisea.</title>
        <authorList>
            <person name="Weaver J.A."/>
            <person name="Alberti F."/>
        </authorList>
    </citation>
    <scope>NUCLEOTIDE SEQUENCE [LARGE SCALE GENOMIC DNA]</scope>
    <source>
        <strain evidence="14">T-177</strain>
    </source>
</reference>
<gene>
    <name evidence="13" type="ORF">HGRIS_005641</name>
</gene>
<evidence type="ECO:0000256" key="4">
    <source>
        <dbReference type="ARBA" id="ARBA00012477"/>
    </source>
</evidence>
<dbReference type="InterPro" id="IPR036866">
    <property type="entry name" value="RibonucZ/Hydroxyglut_hydro"/>
</dbReference>
<feature type="compositionally biased region" description="Polar residues" evidence="11">
    <location>
        <begin position="160"/>
        <end position="169"/>
    </location>
</feature>
<evidence type="ECO:0000313" key="14">
    <source>
        <dbReference type="Proteomes" id="UP001556367"/>
    </source>
</evidence>
<evidence type="ECO:0000256" key="11">
    <source>
        <dbReference type="SAM" id="MobiDB-lite"/>
    </source>
</evidence>
<dbReference type="SUPFAM" id="SSF56281">
    <property type="entry name" value="Metallo-hydrolase/oxidoreductase"/>
    <property type="match status" value="1"/>
</dbReference>
<evidence type="ECO:0000259" key="12">
    <source>
        <dbReference type="Pfam" id="PF12706"/>
    </source>
</evidence>
<dbReference type="CDD" id="cd07718">
    <property type="entry name" value="RNaseZ_ELAC1_ELAC2-C-term-like_MBL-fold"/>
    <property type="match status" value="1"/>
</dbReference>
<dbReference type="InterPro" id="IPR047151">
    <property type="entry name" value="RNZ2-like"/>
</dbReference>
<evidence type="ECO:0000313" key="13">
    <source>
        <dbReference type="EMBL" id="KAL0960609.1"/>
    </source>
</evidence>
<name>A0ABR3JYC5_9AGAR</name>
<keyword evidence="14" id="KW-1185">Reference proteome</keyword>
<feature type="domain" description="Metallo-beta-lactamase" evidence="12">
    <location>
        <begin position="698"/>
        <end position="780"/>
    </location>
</feature>
<keyword evidence="6" id="KW-0540">Nuclease</keyword>
<dbReference type="PANTHER" id="PTHR12553">
    <property type="entry name" value="ZINC PHOSPHODIESTERASE ELAC PROTEIN 2"/>
    <property type="match status" value="1"/>
</dbReference>
<evidence type="ECO:0000256" key="9">
    <source>
        <dbReference type="ARBA" id="ARBA00022801"/>
    </source>
</evidence>